<evidence type="ECO:0000313" key="2">
    <source>
        <dbReference type="Proteomes" id="UP001058074"/>
    </source>
</evidence>
<gene>
    <name evidence="1" type="ORF">rsdtw13_11000</name>
</gene>
<sequence>MAKEIKIAVYEKFATVEEILNTNGLAILDNICTKAGTIENISTGSYILECVFLQDNEGIYKYLNEENILKVKMDYGDELFVITKCNPNLNEINITARQITIEEERSLWLEDVRPTETDGQATLSYLLDNSIADNRIKRIQIHSDIGNKATAYYQKMSLYDAIHTCDQCFINRWGGEVKRRGFNLYLNQQIGEDNGVNIRYKKNLISLERESNLDTLITKAQGKGYNGIYGNWVESPLINNYNKVYRHVFEYQDVKLRSENMNENEEGMIFDTLQQAQDELDRRVTLEFSKNNVDKIKATFTVKHVDLIKTEEYKNYVQAERALIGDTIRVYVPKLDADIKVRVVEKKYNILTQEDTELTLSNYIEPQSVTISQIANNLANLVVKNTDNLAIAKEYATTLIKSGLKNSYVVCKQDEIVIGDSKDINTMQNVWRFNKNGLAHSSTGYNGNFETAITSDGHIVADFIDTGVLSANLIKAGILSAIKIQNADGSFIMDLGGTGGLTCKRNGQNSLSIEGNNIIFYRYDDAGKYSGSIGTENIVNEPTKQGIVISHDKNAFLRIGYLADDGLVYPYIDFDEAQVKSEDKRSINIRKNTMLHSDSKLYIGDNDTCYIYSSDSQVGINGGLWVVGNIACSGTKSRVVETSIGKVGLNAYETPNALFADYGHAILDNSGECTINIDTLFLETVTPSEGYEVFLTKHGKGDIWVQETNNTNFKVFGEPNLKFSWNIVLKQKRYENIRMELIK</sequence>
<organism evidence="1 2">
    <name type="scientific">Inconstantimicrobium mannanitabidum</name>
    <dbReference type="NCBI Taxonomy" id="1604901"/>
    <lineage>
        <taxon>Bacteria</taxon>
        <taxon>Bacillati</taxon>
        <taxon>Bacillota</taxon>
        <taxon>Clostridia</taxon>
        <taxon>Eubacteriales</taxon>
        <taxon>Clostridiaceae</taxon>
        <taxon>Inconstantimicrobium</taxon>
    </lineage>
</organism>
<proteinExistence type="predicted"/>
<name>A0ACB5R9I0_9CLOT</name>
<accession>A0ACB5R9I0</accession>
<reference evidence="1" key="1">
    <citation type="journal article" date="2025" name="Int. J. Syst. Evol. Microbiol.">
        <title>Inconstantimicrobium mannanitabidum sp. nov., a novel member of the family Clostridiaceae isolated from anoxic soil under the treatment of reductive soil disinfestation.</title>
        <authorList>
            <person name="Ueki A."/>
            <person name="Tonouchi A."/>
            <person name="Honma S."/>
            <person name="Kaku N."/>
            <person name="Ueki K."/>
        </authorList>
    </citation>
    <scope>NUCLEOTIDE SEQUENCE</scope>
    <source>
        <strain evidence="1">TW13</strain>
    </source>
</reference>
<dbReference type="Proteomes" id="UP001058074">
    <property type="component" value="Unassembled WGS sequence"/>
</dbReference>
<evidence type="ECO:0000313" key="1">
    <source>
        <dbReference type="EMBL" id="GKX65842.1"/>
    </source>
</evidence>
<protein>
    <submittedName>
        <fullName evidence="1">Uncharacterized protein</fullName>
    </submittedName>
</protein>
<dbReference type="EMBL" id="BROD01000001">
    <property type="protein sequence ID" value="GKX65842.1"/>
    <property type="molecule type" value="Genomic_DNA"/>
</dbReference>
<comment type="caution">
    <text evidence="1">The sequence shown here is derived from an EMBL/GenBank/DDBJ whole genome shotgun (WGS) entry which is preliminary data.</text>
</comment>
<keyword evidence="2" id="KW-1185">Reference proteome</keyword>